<protein>
    <submittedName>
        <fullName evidence="2">Uncharacterized protein</fullName>
    </submittedName>
</protein>
<gene>
    <name evidence="2" type="ORF">RJ45_13270</name>
</gene>
<dbReference type="RefSeq" id="WP_039462622.1">
    <property type="nucleotide sequence ID" value="NZ_JWLZ01000159.1"/>
</dbReference>
<organism evidence="2 3">
    <name type="scientific">Photobacterium gaetbulicola</name>
    <dbReference type="NCBI Taxonomy" id="1295392"/>
    <lineage>
        <taxon>Bacteria</taxon>
        <taxon>Pseudomonadati</taxon>
        <taxon>Pseudomonadota</taxon>
        <taxon>Gammaproteobacteria</taxon>
        <taxon>Vibrionales</taxon>
        <taxon>Vibrionaceae</taxon>
        <taxon>Photobacterium</taxon>
    </lineage>
</organism>
<proteinExistence type="predicted"/>
<evidence type="ECO:0000256" key="1">
    <source>
        <dbReference type="SAM" id="Phobius"/>
    </source>
</evidence>
<keyword evidence="1" id="KW-1133">Transmembrane helix</keyword>
<reference evidence="2 3" key="1">
    <citation type="submission" date="2014-12" db="EMBL/GenBank/DDBJ databases">
        <title>Genome sequencing of Photobacterium gaetbulicola AD005a.</title>
        <authorList>
            <person name="Adrian T.G.S."/>
            <person name="Chan K.G."/>
        </authorList>
    </citation>
    <scope>NUCLEOTIDE SEQUENCE [LARGE SCALE GENOMIC DNA]</scope>
    <source>
        <strain evidence="2 3">AD005a</strain>
    </source>
</reference>
<name>A0A0B9G408_9GAMM</name>
<feature type="transmembrane region" description="Helical" evidence="1">
    <location>
        <begin position="6"/>
        <end position="25"/>
    </location>
</feature>
<evidence type="ECO:0000313" key="2">
    <source>
        <dbReference type="EMBL" id="KHT63354.1"/>
    </source>
</evidence>
<evidence type="ECO:0000313" key="3">
    <source>
        <dbReference type="Proteomes" id="UP000031278"/>
    </source>
</evidence>
<dbReference type="Proteomes" id="UP000031278">
    <property type="component" value="Unassembled WGS sequence"/>
</dbReference>
<keyword evidence="1" id="KW-0472">Membrane</keyword>
<comment type="caution">
    <text evidence="2">The sequence shown here is derived from an EMBL/GenBank/DDBJ whole genome shotgun (WGS) entry which is preliminary data.</text>
</comment>
<accession>A0A0B9G408</accession>
<dbReference type="AlphaFoldDB" id="A0A0B9G408"/>
<sequence>MFENKTVIIHFIILVLLFSAALLTAKEKILPTFRQHQGMWYGTIEDDLRFYVELNGNQMNLYGQDRQDHKFEVKYLSHYQKDVDNRIVIRQIAANADDLKLKNNLDHKTHIVSSVRFIAVENRLLASFYNGYELKVYQLKPVQ</sequence>
<dbReference type="EMBL" id="JWLZ01000159">
    <property type="protein sequence ID" value="KHT63354.1"/>
    <property type="molecule type" value="Genomic_DNA"/>
</dbReference>
<keyword evidence="1" id="KW-0812">Transmembrane</keyword>